<dbReference type="InterPro" id="IPR036388">
    <property type="entry name" value="WH-like_DNA-bd_sf"/>
</dbReference>
<dbReference type="Pfam" id="PF01035">
    <property type="entry name" value="DNA_binding_1"/>
    <property type="match status" value="1"/>
</dbReference>
<dbReference type="Gene3D" id="1.10.10.10">
    <property type="entry name" value="Winged helix-like DNA-binding domain superfamily/Winged helix DNA-binding domain"/>
    <property type="match status" value="1"/>
</dbReference>
<reference evidence="4" key="1">
    <citation type="journal article" date="2019" name="Int. J. Syst. Evol. Microbiol.">
        <title>The Global Catalogue of Microorganisms (GCM) 10K type strain sequencing project: providing services to taxonomists for standard genome sequencing and annotation.</title>
        <authorList>
            <consortium name="The Broad Institute Genomics Platform"/>
            <consortium name="The Broad Institute Genome Sequencing Center for Infectious Disease"/>
            <person name="Wu L."/>
            <person name="Ma J."/>
        </authorList>
    </citation>
    <scope>NUCLEOTIDE SEQUENCE [LARGE SCALE GENOMIC DNA]</scope>
    <source>
        <strain evidence="4">JCM 17591</strain>
    </source>
</reference>
<gene>
    <name evidence="3" type="ORF">GCM10022287_02740</name>
</gene>
<sequence>MNGFTLATQATPDGTFMILEDEEHRVVSSGWTDDAAQLIARLPVRARPGDITTGASRWAERVDAYYSGELDGILNVPVRHFGTPLMQEGWRLLRGIRAGTVLTYTELAAAMGHPHAVRVAGGVCGRNAPALFVPCHRVRRSDGTLGGFAWGLPIKAALLRREGAVSDLPDSVEA</sequence>
<comment type="caution">
    <text evidence="3">The sequence shown here is derived from an EMBL/GenBank/DDBJ whole genome shotgun (WGS) entry which is preliminary data.</text>
</comment>
<dbReference type="PANTHER" id="PTHR10815">
    <property type="entry name" value="METHYLATED-DNA--PROTEIN-CYSTEINE METHYLTRANSFERASE"/>
    <property type="match status" value="1"/>
</dbReference>
<evidence type="ECO:0000256" key="1">
    <source>
        <dbReference type="ARBA" id="ARBA00022763"/>
    </source>
</evidence>
<accession>A0ABP7ZR77</accession>
<dbReference type="Proteomes" id="UP001501079">
    <property type="component" value="Unassembled WGS sequence"/>
</dbReference>
<dbReference type="InterPro" id="IPR036217">
    <property type="entry name" value="MethylDNA_cys_MeTrfase_DNAb"/>
</dbReference>
<evidence type="ECO:0000313" key="3">
    <source>
        <dbReference type="EMBL" id="GAA4168106.1"/>
    </source>
</evidence>
<keyword evidence="4" id="KW-1185">Reference proteome</keyword>
<feature type="domain" description="Methylated-DNA-[protein]-cysteine S-methyltransferase DNA binding" evidence="2">
    <location>
        <begin position="87"/>
        <end position="164"/>
    </location>
</feature>
<proteinExistence type="predicted"/>
<dbReference type="CDD" id="cd06445">
    <property type="entry name" value="ATase"/>
    <property type="match status" value="1"/>
</dbReference>
<name>A0ABP7ZR77_9MICO</name>
<organism evidence="3 4">
    <name type="scientific">Gryllotalpicola koreensis</name>
    <dbReference type="NCBI Taxonomy" id="993086"/>
    <lineage>
        <taxon>Bacteria</taxon>
        <taxon>Bacillati</taxon>
        <taxon>Actinomycetota</taxon>
        <taxon>Actinomycetes</taxon>
        <taxon>Micrococcales</taxon>
        <taxon>Microbacteriaceae</taxon>
        <taxon>Gryllotalpicola</taxon>
    </lineage>
</organism>
<dbReference type="EMBL" id="BAABBW010000001">
    <property type="protein sequence ID" value="GAA4168106.1"/>
    <property type="molecule type" value="Genomic_DNA"/>
</dbReference>
<protein>
    <submittedName>
        <fullName evidence="3">Methylated-DNA--[protein]-cysteine S-methyltransferase</fullName>
    </submittedName>
</protein>
<keyword evidence="1" id="KW-0227">DNA damage</keyword>
<dbReference type="InterPro" id="IPR014048">
    <property type="entry name" value="MethylDNA_cys_MeTrfase_DNA-bd"/>
</dbReference>
<evidence type="ECO:0000313" key="4">
    <source>
        <dbReference type="Proteomes" id="UP001501079"/>
    </source>
</evidence>
<evidence type="ECO:0000259" key="2">
    <source>
        <dbReference type="Pfam" id="PF01035"/>
    </source>
</evidence>
<dbReference type="PANTHER" id="PTHR10815:SF13">
    <property type="entry name" value="METHYLATED-DNA--PROTEIN-CYSTEINE METHYLTRANSFERASE"/>
    <property type="match status" value="1"/>
</dbReference>
<dbReference type="SUPFAM" id="SSF46767">
    <property type="entry name" value="Methylated DNA-protein cysteine methyltransferase, C-terminal domain"/>
    <property type="match status" value="1"/>
</dbReference>
<dbReference type="RefSeq" id="WP_344751475.1">
    <property type="nucleotide sequence ID" value="NZ_BAABBW010000001.1"/>
</dbReference>
<dbReference type="NCBIfam" id="TIGR00589">
    <property type="entry name" value="ogt"/>
    <property type="match status" value="1"/>
</dbReference>